<dbReference type="Pfam" id="PF00072">
    <property type="entry name" value="Response_reg"/>
    <property type="match status" value="1"/>
</dbReference>
<dbReference type="Gene3D" id="1.10.287.130">
    <property type="match status" value="1"/>
</dbReference>
<evidence type="ECO:0000313" key="11">
    <source>
        <dbReference type="EMBL" id="UYP47340.1"/>
    </source>
</evidence>
<gene>
    <name evidence="11" type="ORF">NEF87_003625</name>
</gene>
<dbReference type="InterPro" id="IPR036097">
    <property type="entry name" value="HisK_dim/P_sf"/>
</dbReference>
<keyword evidence="12" id="KW-1185">Reference proteome</keyword>
<dbReference type="SUPFAM" id="SSF55785">
    <property type="entry name" value="PYP-like sensor domain (PAS domain)"/>
    <property type="match status" value="3"/>
</dbReference>
<dbReference type="Proteomes" id="UP001208689">
    <property type="component" value="Chromosome"/>
</dbReference>
<reference evidence="11" key="1">
    <citation type="submission" date="2022-09" db="EMBL/GenBank/DDBJ databases">
        <title>Actin cytoskeleton and complex cell architecture in an #Asgard archaeon.</title>
        <authorList>
            <person name="Ponce Toledo R.I."/>
            <person name="Schleper C."/>
            <person name="Rodrigues Oliveira T."/>
            <person name="Wollweber F."/>
            <person name="Xu J."/>
            <person name="Rittmann S."/>
            <person name="Klingl A."/>
            <person name="Pilhofer M."/>
        </authorList>
    </citation>
    <scope>NUCLEOTIDE SEQUENCE</scope>
    <source>
        <strain evidence="11">B-35</strain>
    </source>
</reference>
<dbReference type="InterPro" id="IPR035965">
    <property type="entry name" value="PAS-like_dom_sf"/>
</dbReference>
<evidence type="ECO:0000313" key="12">
    <source>
        <dbReference type="Proteomes" id="UP001208689"/>
    </source>
</evidence>
<dbReference type="InterPro" id="IPR001789">
    <property type="entry name" value="Sig_transdc_resp-reg_receiver"/>
</dbReference>
<evidence type="ECO:0000256" key="1">
    <source>
        <dbReference type="ARBA" id="ARBA00022553"/>
    </source>
</evidence>
<feature type="coiled-coil region" evidence="7">
    <location>
        <begin position="3"/>
        <end position="39"/>
    </location>
</feature>
<evidence type="ECO:0000259" key="10">
    <source>
        <dbReference type="PROSITE" id="PS50112"/>
    </source>
</evidence>
<dbReference type="PROSITE" id="PS50112">
    <property type="entry name" value="PAS"/>
    <property type="match status" value="2"/>
</dbReference>
<dbReference type="PROSITE" id="PS50109">
    <property type="entry name" value="HIS_KIN"/>
    <property type="match status" value="1"/>
</dbReference>
<dbReference type="PANTHER" id="PTHR43065">
    <property type="entry name" value="SENSOR HISTIDINE KINASE"/>
    <property type="match status" value="1"/>
</dbReference>
<dbReference type="Pfam" id="PF02518">
    <property type="entry name" value="HATPase_c"/>
    <property type="match status" value="1"/>
</dbReference>
<sequence length="783" mass="90567">MELEDKKQHILQLLSSLKKEEQKSLLKEIKQNLHQNNEEKNFIFDISDLKLILDKFPFPIVLSDIQDNNLYVNSLFEEKTGYNLQDIATRADWERRAYPNEQKREKLKLKLKKTENGLTTPHFNFFTGKSGQILHFFFQSIPITDQLTITICEDASDKYHSDDYLKKTKERFQEIAEFFPFPIVVTDEKGKFKYVNPIFTQDLGYTIEDFPDNRAWSLQVYPDIEYRNQILLETRQPGYDPYGAHERIITCKNGEKKTMIFQNISIGKEDFTFLQDITAQRKIEKEAQKQELAYREIVENSRDMIFLVDSNILMQKINPVVTELLGFTEEEVINHPAFEFIVEDFHSLVKQNIQAKQEKKQDRTLYELDLKKKNGGTISVEVMSRLIYRENKFSGILVIARDIGYRKMITEERFRQQRIESIGLLAGGLAHDFNNILVSILGNIDLLQIENTNFTPDQKEIFHDLESATLHARDLAKQLLTFSKGGAPILKLESIEQLIRDSANFVLRGSNCKCVFDFQSNLPTTEFDFGQMNQVFNNLIINARQSMPKGGTINITVKKEHISAKSLIPLKKGEYIKIQIQDHGIGIPKEYQHKIFNPYFTTKPEGNGLGLTMSYSIIKKHAGHITFRSEKNYGTIFDIYLPITKDKKIISTSPSISKKINGRILVLDDDPKIHKFLQRVFSKFGYDMESCYDGAEIIGILNQNHAIGKEFDLVFMDLTIPGGIGGKIAVQQVHEIYPELKVIVFSGYSTDPILAQHKDYGFCDYLVKPFTLQQLKEKCEKWI</sequence>
<dbReference type="SMART" id="SM00388">
    <property type="entry name" value="HisKA"/>
    <property type="match status" value="1"/>
</dbReference>
<dbReference type="CDD" id="cd17546">
    <property type="entry name" value="REC_hyHK_CKI1_RcsC-like"/>
    <property type="match status" value="1"/>
</dbReference>
<dbReference type="SMART" id="SM00091">
    <property type="entry name" value="PAS"/>
    <property type="match status" value="3"/>
</dbReference>
<evidence type="ECO:0000256" key="4">
    <source>
        <dbReference type="ARBA" id="ARBA00022777"/>
    </source>
</evidence>
<protein>
    <submittedName>
        <fullName evidence="11">Sensor histidine kinase RcsC</fullName>
        <ecNumber evidence="11">2.7.13.3</ecNumber>
    </submittedName>
</protein>
<dbReference type="Gene3D" id="3.30.565.10">
    <property type="entry name" value="Histidine kinase-like ATPase, C-terminal domain"/>
    <property type="match status" value="1"/>
</dbReference>
<dbReference type="PROSITE" id="PS50110">
    <property type="entry name" value="RESPONSE_REGULATORY"/>
    <property type="match status" value="1"/>
</dbReference>
<feature type="domain" description="PAS" evidence="10">
    <location>
        <begin position="290"/>
        <end position="360"/>
    </location>
</feature>
<dbReference type="InterPro" id="IPR003661">
    <property type="entry name" value="HisK_dim/P_dom"/>
</dbReference>
<feature type="domain" description="Histidine kinase" evidence="8">
    <location>
        <begin position="428"/>
        <end position="645"/>
    </location>
</feature>
<keyword evidence="4 11" id="KW-0418">Kinase</keyword>
<dbReference type="Gene3D" id="3.40.50.2300">
    <property type="match status" value="1"/>
</dbReference>
<dbReference type="InterPro" id="IPR036890">
    <property type="entry name" value="HATPase_C_sf"/>
</dbReference>
<dbReference type="CDD" id="cd00130">
    <property type="entry name" value="PAS"/>
    <property type="match status" value="2"/>
</dbReference>
<dbReference type="CDD" id="cd00082">
    <property type="entry name" value="HisKA"/>
    <property type="match status" value="1"/>
</dbReference>
<dbReference type="InterPro" id="IPR013767">
    <property type="entry name" value="PAS_fold"/>
</dbReference>
<dbReference type="InterPro" id="IPR000014">
    <property type="entry name" value="PAS"/>
</dbReference>
<dbReference type="PRINTS" id="PR00344">
    <property type="entry name" value="BCTRLSENSOR"/>
</dbReference>
<dbReference type="InterPro" id="IPR011006">
    <property type="entry name" value="CheY-like_superfamily"/>
</dbReference>
<dbReference type="SMART" id="SM00387">
    <property type="entry name" value="HATPase_c"/>
    <property type="match status" value="1"/>
</dbReference>
<accession>A0ABY6HUZ6</accession>
<dbReference type="Pfam" id="PF00512">
    <property type="entry name" value="HisKA"/>
    <property type="match status" value="1"/>
</dbReference>
<dbReference type="EC" id="2.7.13.3" evidence="11"/>
<dbReference type="EMBL" id="CP104013">
    <property type="protein sequence ID" value="UYP47340.1"/>
    <property type="molecule type" value="Genomic_DNA"/>
</dbReference>
<dbReference type="Pfam" id="PF13426">
    <property type="entry name" value="PAS_9"/>
    <property type="match status" value="1"/>
</dbReference>
<feature type="domain" description="PAS" evidence="10">
    <location>
        <begin position="168"/>
        <end position="210"/>
    </location>
</feature>
<evidence type="ECO:0000256" key="3">
    <source>
        <dbReference type="ARBA" id="ARBA00022741"/>
    </source>
</evidence>
<feature type="domain" description="Response regulatory" evidence="9">
    <location>
        <begin position="663"/>
        <end position="783"/>
    </location>
</feature>
<name>A0ABY6HUZ6_9ARCH</name>
<keyword evidence="3" id="KW-0547">Nucleotide-binding</keyword>
<keyword evidence="1" id="KW-0597">Phosphoprotein</keyword>
<proteinExistence type="predicted"/>
<dbReference type="SUPFAM" id="SSF47384">
    <property type="entry name" value="Homodimeric domain of signal transducing histidine kinase"/>
    <property type="match status" value="1"/>
</dbReference>
<evidence type="ECO:0000259" key="9">
    <source>
        <dbReference type="PROSITE" id="PS50110"/>
    </source>
</evidence>
<evidence type="ECO:0000256" key="5">
    <source>
        <dbReference type="ARBA" id="ARBA00022840"/>
    </source>
</evidence>
<evidence type="ECO:0000256" key="7">
    <source>
        <dbReference type="SAM" id="Coils"/>
    </source>
</evidence>
<dbReference type="InterPro" id="IPR003594">
    <property type="entry name" value="HATPase_dom"/>
</dbReference>
<keyword evidence="5" id="KW-0067">ATP-binding</keyword>
<keyword evidence="7" id="KW-0175">Coiled coil</keyword>
<organism evidence="11 12">
    <name type="scientific">Candidatus Lokiarchaeum ossiferum</name>
    <dbReference type="NCBI Taxonomy" id="2951803"/>
    <lineage>
        <taxon>Archaea</taxon>
        <taxon>Promethearchaeati</taxon>
        <taxon>Promethearchaeota</taxon>
        <taxon>Promethearchaeia</taxon>
        <taxon>Promethearchaeales</taxon>
        <taxon>Promethearchaeaceae</taxon>
        <taxon>Candidatus Lokiarchaeum</taxon>
    </lineage>
</organism>
<keyword evidence="6" id="KW-0902">Two-component regulatory system</keyword>
<dbReference type="GO" id="GO:0004673">
    <property type="term" value="F:protein histidine kinase activity"/>
    <property type="evidence" value="ECO:0007669"/>
    <property type="project" value="UniProtKB-EC"/>
</dbReference>
<evidence type="ECO:0000256" key="2">
    <source>
        <dbReference type="ARBA" id="ARBA00022679"/>
    </source>
</evidence>
<dbReference type="PANTHER" id="PTHR43065:SF42">
    <property type="entry name" value="TWO-COMPONENT SENSOR PPRA"/>
    <property type="match status" value="1"/>
</dbReference>
<dbReference type="Gene3D" id="3.30.450.20">
    <property type="entry name" value="PAS domain"/>
    <property type="match status" value="2"/>
</dbReference>
<evidence type="ECO:0000256" key="6">
    <source>
        <dbReference type="ARBA" id="ARBA00023012"/>
    </source>
</evidence>
<dbReference type="Pfam" id="PF00989">
    <property type="entry name" value="PAS"/>
    <property type="match status" value="1"/>
</dbReference>
<dbReference type="SMART" id="SM00448">
    <property type="entry name" value="REC"/>
    <property type="match status" value="1"/>
</dbReference>
<dbReference type="NCBIfam" id="TIGR00229">
    <property type="entry name" value="sensory_box"/>
    <property type="match status" value="2"/>
</dbReference>
<keyword evidence="2 11" id="KW-0808">Transferase</keyword>
<dbReference type="InterPro" id="IPR005467">
    <property type="entry name" value="His_kinase_dom"/>
</dbReference>
<dbReference type="InterPro" id="IPR004358">
    <property type="entry name" value="Sig_transdc_His_kin-like_C"/>
</dbReference>
<dbReference type="SUPFAM" id="SSF52172">
    <property type="entry name" value="CheY-like"/>
    <property type="match status" value="1"/>
</dbReference>
<dbReference type="SUPFAM" id="SSF55874">
    <property type="entry name" value="ATPase domain of HSP90 chaperone/DNA topoisomerase II/histidine kinase"/>
    <property type="match status" value="1"/>
</dbReference>
<evidence type="ECO:0000259" key="8">
    <source>
        <dbReference type="PROSITE" id="PS50109"/>
    </source>
</evidence>